<dbReference type="eggNOG" id="arCOG06070">
    <property type="taxonomic scope" value="Archaea"/>
</dbReference>
<evidence type="ECO:0000256" key="1">
    <source>
        <dbReference type="ARBA" id="ARBA00001911"/>
    </source>
</evidence>
<dbReference type="Pfam" id="PF11975">
    <property type="entry name" value="Glyco_hydro_4C"/>
    <property type="match status" value="1"/>
</dbReference>
<accession>C7NUE9</accession>
<protein>
    <submittedName>
        <fullName evidence="11">Glycoside hydrolase family 4</fullName>
    </submittedName>
</protein>
<evidence type="ECO:0000313" key="11">
    <source>
        <dbReference type="EMBL" id="ACV11046.1"/>
    </source>
</evidence>
<reference evidence="11 12" key="1">
    <citation type="journal article" date="2009" name="Stand. Genomic Sci.">
        <title>Complete genome sequence of Halorhabdus utahensis type strain (AX-2).</title>
        <authorList>
            <person name="Anderson I."/>
            <person name="Tindall B.J."/>
            <person name="Pomrenke H."/>
            <person name="Goker M."/>
            <person name="Lapidus A."/>
            <person name="Nolan M."/>
            <person name="Copeland A."/>
            <person name="Glavina Del Rio T."/>
            <person name="Chen F."/>
            <person name="Tice H."/>
            <person name="Cheng J.F."/>
            <person name="Lucas S."/>
            <person name="Chertkov O."/>
            <person name="Bruce D."/>
            <person name="Brettin T."/>
            <person name="Detter J.C."/>
            <person name="Han C."/>
            <person name="Goodwin L."/>
            <person name="Land M."/>
            <person name="Hauser L."/>
            <person name="Chang Y.J."/>
            <person name="Jeffries C.D."/>
            <person name="Pitluck S."/>
            <person name="Pati A."/>
            <person name="Mavromatis K."/>
            <person name="Ivanova N."/>
            <person name="Ovchinnikova G."/>
            <person name="Chen A."/>
            <person name="Palaniappan K."/>
            <person name="Chain P."/>
            <person name="Rohde M."/>
            <person name="Bristow J."/>
            <person name="Eisen J.A."/>
            <person name="Markowitz V."/>
            <person name="Hugenholtz P."/>
            <person name="Kyrpides N.C."/>
            <person name="Klenk H.P."/>
        </authorList>
    </citation>
    <scope>NUCLEOTIDE SEQUENCE [LARGE SCALE GENOMIC DNA]</scope>
    <source>
        <strain evidence="12">DSM 12940 / JCM 11049 / AX-2</strain>
    </source>
</reference>
<keyword evidence="7" id="KW-0464">Manganese</keyword>
<dbReference type="SUPFAM" id="SSF56327">
    <property type="entry name" value="LDH C-terminal domain-like"/>
    <property type="match status" value="1"/>
</dbReference>
<comment type="cofactor">
    <cofactor evidence="2">
        <name>Mn(2+)</name>
        <dbReference type="ChEBI" id="CHEBI:29035"/>
    </cofactor>
</comment>
<keyword evidence="8" id="KW-0119">Carbohydrate metabolism</keyword>
<evidence type="ECO:0000256" key="4">
    <source>
        <dbReference type="ARBA" id="ARBA00022723"/>
    </source>
</evidence>
<evidence type="ECO:0000256" key="6">
    <source>
        <dbReference type="ARBA" id="ARBA00023027"/>
    </source>
</evidence>
<dbReference type="HOGENOM" id="CLU_045951_1_1_2"/>
<dbReference type="InterPro" id="IPR015955">
    <property type="entry name" value="Lactate_DH/Glyco_Ohase_4_C"/>
</dbReference>
<evidence type="ECO:0000256" key="7">
    <source>
        <dbReference type="ARBA" id="ARBA00023211"/>
    </source>
</evidence>
<dbReference type="Proteomes" id="UP000002071">
    <property type="component" value="Chromosome"/>
</dbReference>
<evidence type="ECO:0000256" key="3">
    <source>
        <dbReference type="ARBA" id="ARBA00010141"/>
    </source>
</evidence>
<dbReference type="Pfam" id="PF02056">
    <property type="entry name" value="Glyco_hydro_4"/>
    <property type="match status" value="1"/>
</dbReference>
<dbReference type="PRINTS" id="PR00732">
    <property type="entry name" value="GLHYDRLASE4"/>
</dbReference>
<dbReference type="KEGG" id="hut:Huta_0863"/>
<evidence type="ECO:0000256" key="2">
    <source>
        <dbReference type="ARBA" id="ARBA00001936"/>
    </source>
</evidence>
<dbReference type="InterPro" id="IPR053715">
    <property type="entry name" value="GH4_Enzyme_sf"/>
</dbReference>
<comment type="cofactor">
    <cofactor evidence="1">
        <name>NAD(+)</name>
        <dbReference type="ChEBI" id="CHEBI:57540"/>
    </cofactor>
</comment>
<dbReference type="STRING" id="519442.Huta_0863"/>
<dbReference type="InterPro" id="IPR022616">
    <property type="entry name" value="Glyco_hydro_4_C"/>
</dbReference>
<feature type="domain" description="Glycosyl hydrolase family 4 C-terminal" evidence="10">
    <location>
        <begin position="216"/>
        <end position="443"/>
    </location>
</feature>
<dbReference type="OrthoDB" id="92947at2157"/>
<dbReference type="GO" id="GO:0005975">
    <property type="term" value="P:carbohydrate metabolic process"/>
    <property type="evidence" value="ECO:0007669"/>
    <property type="project" value="InterPro"/>
</dbReference>
<dbReference type="InterPro" id="IPR036291">
    <property type="entry name" value="NAD(P)-bd_dom_sf"/>
</dbReference>
<dbReference type="RefSeq" id="WP_015788623.1">
    <property type="nucleotide sequence ID" value="NC_013158.1"/>
</dbReference>
<dbReference type="PANTHER" id="PTHR32092">
    <property type="entry name" value="6-PHOSPHO-BETA-GLUCOSIDASE-RELATED"/>
    <property type="match status" value="1"/>
</dbReference>
<comment type="similarity">
    <text evidence="3">Belongs to the glycosyl hydrolase 4 family.</text>
</comment>
<proteinExistence type="inferred from homology"/>
<keyword evidence="6" id="KW-0520">NAD</keyword>
<dbReference type="Gene3D" id="3.90.1820.10">
    <property type="entry name" value="AglA-like glucosidase"/>
    <property type="match status" value="1"/>
</dbReference>
<dbReference type="GO" id="GO:0004553">
    <property type="term" value="F:hydrolase activity, hydrolyzing O-glycosyl compounds"/>
    <property type="evidence" value="ECO:0007669"/>
    <property type="project" value="InterPro"/>
</dbReference>
<evidence type="ECO:0000256" key="8">
    <source>
        <dbReference type="ARBA" id="ARBA00023277"/>
    </source>
</evidence>
<dbReference type="SUPFAM" id="SSF51735">
    <property type="entry name" value="NAD(P)-binding Rossmann-fold domains"/>
    <property type="match status" value="1"/>
</dbReference>
<gene>
    <name evidence="11" type="ordered locus">Huta_0863</name>
</gene>
<evidence type="ECO:0000256" key="5">
    <source>
        <dbReference type="ARBA" id="ARBA00022801"/>
    </source>
</evidence>
<dbReference type="PANTHER" id="PTHR32092:SF2">
    <property type="entry name" value="ALPHA-GALACTURONIDASE"/>
    <property type="match status" value="1"/>
</dbReference>
<keyword evidence="12" id="KW-1185">Reference proteome</keyword>
<dbReference type="GO" id="GO:0016616">
    <property type="term" value="F:oxidoreductase activity, acting on the CH-OH group of donors, NAD or NADP as acceptor"/>
    <property type="evidence" value="ECO:0007669"/>
    <property type="project" value="InterPro"/>
</dbReference>
<keyword evidence="4" id="KW-0479">Metal-binding</keyword>
<dbReference type="InterPro" id="IPR001088">
    <property type="entry name" value="Glyco_hydro_4"/>
</dbReference>
<dbReference type="GeneID" id="8383136"/>
<evidence type="ECO:0000256" key="9">
    <source>
        <dbReference type="ARBA" id="ARBA00023295"/>
    </source>
</evidence>
<dbReference type="CAZy" id="GH4">
    <property type="family name" value="Glycoside Hydrolase Family 4"/>
</dbReference>
<evidence type="ECO:0000313" key="12">
    <source>
        <dbReference type="Proteomes" id="UP000002071"/>
    </source>
</evidence>
<dbReference type="GO" id="GO:0046872">
    <property type="term" value="F:metal ion binding"/>
    <property type="evidence" value="ECO:0007669"/>
    <property type="project" value="UniProtKB-KW"/>
</dbReference>
<keyword evidence="9" id="KW-0326">Glycosidase</keyword>
<name>C7NUE9_HALUD</name>
<keyword evidence="5 11" id="KW-0378">Hydrolase</keyword>
<evidence type="ECO:0000259" key="10">
    <source>
        <dbReference type="Pfam" id="PF11975"/>
    </source>
</evidence>
<dbReference type="AlphaFoldDB" id="C7NUE9"/>
<sequence length="485" mass="54629">MTESSYGVQAEGIDTDDVTIAYIGGGSREWAPKFFRDLAISDLSGEVRLHDIDHESAERNAEFGNWVQDRDEVEAEWEYEAVADRDEALDGADAVVLSTQYNPAETFVHDLDIPKEHGIYGAVAATIGPGGIFRAMRTIPVYREFAASIREQCPDAWVFNFTNPVHFVTRALYDEYPDINAVGFCHEVLWTRHHLAKIVEEELGEEAARSDISVNVKGINHFTWIDEARYKGRDLWPLLEDLVDTDRANREFTPEDLEDDSPFTDKQQVTWELFRRFGVFPAAGDRHLVEYATSFLVGGKEGLNRWGVKRTTSDYRAKHWNPAESEQTTDVEAWMNGEREFELFHSNEIFDDMMMALAGEDTMVANVNMPNEGQVTDIEDGAVVETNAVIREGEIKPTTAGGFPRPVRSMINGHVDTIESIIEASRTGDIDEAFAGFLLDQQVRTLQTEEAREMFAELVAAEEEYLQGWDLDGSDVLAEADAYDA</sequence>
<organism evidence="11 12">
    <name type="scientific">Halorhabdus utahensis (strain DSM 12940 / JCM 11049 / AX-2)</name>
    <dbReference type="NCBI Taxonomy" id="519442"/>
    <lineage>
        <taxon>Archaea</taxon>
        <taxon>Methanobacteriati</taxon>
        <taxon>Methanobacteriota</taxon>
        <taxon>Stenosarchaea group</taxon>
        <taxon>Halobacteria</taxon>
        <taxon>Halobacteriales</taxon>
        <taxon>Haloarculaceae</taxon>
        <taxon>Halorhabdus</taxon>
    </lineage>
</organism>
<dbReference type="EMBL" id="CP001687">
    <property type="protein sequence ID" value="ACV11046.1"/>
    <property type="molecule type" value="Genomic_DNA"/>
</dbReference>